<evidence type="ECO:0000313" key="2">
    <source>
        <dbReference type="Proteomes" id="UP000342300"/>
    </source>
</evidence>
<evidence type="ECO:0000313" key="1">
    <source>
        <dbReference type="EMBL" id="MQM30734.1"/>
    </source>
</evidence>
<reference evidence="1 2" key="1">
    <citation type="submission" date="2017-09" db="EMBL/GenBank/DDBJ databases">
        <title>Metagenomic Analysis Reveals Denitrifying Candidatus Accumulibacter and Flanking Population as a Source of N2O.</title>
        <authorList>
            <person name="Gao H."/>
            <person name="Mao Y."/>
            <person name="Zhao X."/>
            <person name="Liu W.-T."/>
            <person name="Zhang T."/>
            <person name="Wells G."/>
        </authorList>
    </citation>
    <scope>NUCLEOTIDE SEQUENCE [LARGE SCALE GENOMIC DNA]</scope>
    <source>
        <strain evidence="1">CANDO_2_IC</strain>
    </source>
</reference>
<dbReference type="Proteomes" id="UP000342300">
    <property type="component" value="Unassembled WGS sequence"/>
</dbReference>
<comment type="caution">
    <text evidence="1">The sequence shown here is derived from an EMBL/GenBank/DDBJ whole genome shotgun (WGS) entry which is preliminary data.</text>
</comment>
<dbReference type="AlphaFoldDB" id="A0A6A7RT21"/>
<name>A0A6A7RT21_9PROT</name>
<accession>A0A6A7RT21</accession>
<gene>
    <name evidence="1" type="ORF">CRU78_09460</name>
</gene>
<dbReference type="EMBL" id="PDHS01000207">
    <property type="protein sequence ID" value="MQM30734.1"/>
    <property type="molecule type" value="Genomic_DNA"/>
</dbReference>
<organism evidence="1 2">
    <name type="scientific">Candidatus Accumulibacter phosphatis</name>
    <dbReference type="NCBI Taxonomy" id="327160"/>
    <lineage>
        <taxon>Bacteria</taxon>
        <taxon>Pseudomonadati</taxon>
        <taxon>Pseudomonadota</taxon>
        <taxon>Betaproteobacteria</taxon>
        <taxon>Candidatus Accumulibacter</taxon>
    </lineage>
</organism>
<sequence>MSFAADVAATPHLADALRTGLGALEAADRTHITVGASVKLIGSVNVDLALKQSQANAPRWDYVVGQKHDHTEFLNWVEVHPASGGGSIGEIQAKLSWLKAWMGSTLLAAYPKQVVWVASGRSAFNNRSPEIRKLANQGLVFTGNHLSLKP</sequence>
<proteinExistence type="predicted"/>
<protein>
    <submittedName>
        <fullName evidence="1">Uncharacterized protein</fullName>
    </submittedName>
</protein>